<sequence>MAISNLVHMRQYIDFQLSSPSIVFIVLTTIAVSFLWLYRLALPNPIPGIPYDESSAQRLLGDVPNMVSHISKRDGTFITYIMELMKTLDAPLIQVFIRPFSKPLLILADFREAHDILIHRKEFDRSPSLGDLVKGLAPDHHIHLKTNTAWKTQRRLVQDLMTPSFLHNVAGPAIHQHASVLIDLWRAKSTIADGIPFAANDDINHVALDAVMAFAFGEDFNHGMTRPNLDAVERLDKNAVETLKNKDNGGVESIEFPKGEVDEVIQATLDLTDTVGEVQGNPFPMLTWAWVMRKSKVKKAVEIKENYIISELSDSVERLGGGKKGVVKSAVDHLVVRETGLAEKDRRAPNYISRVMIDEVRCSYTTFILPFAWIDTWYLPHRSSALYLRATKQPVRLSVGGSSS</sequence>
<dbReference type="OrthoDB" id="1470350at2759"/>
<keyword evidence="1" id="KW-0843">Virulence</keyword>
<dbReference type="GO" id="GO:0005506">
    <property type="term" value="F:iron ion binding"/>
    <property type="evidence" value="ECO:0007669"/>
    <property type="project" value="InterPro"/>
</dbReference>
<dbReference type="SUPFAM" id="SSF48264">
    <property type="entry name" value="Cytochrome P450"/>
    <property type="match status" value="1"/>
</dbReference>
<keyword evidence="2" id="KW-1133">Transmembrane helix</keyword>
<comment type="caution">
    <text evidence="3">The sequence shown here is derived from an EMBL/GenBank/DDBJ whole genome shotgun (WGS) entry which is preliminary data.</text>
</comment>
<keyword evidence="4" id="KW-1185">Reference proteome</keyword>
<organism evidence="3 4">
    <name type="scientific">Sclerotinia nivalis</name>
    <dbReference type="NCBI Taxonomy" id="352851"/>
    <lineage>
        <taxon>Eukaryota</taxon>
        <taxon>Fungi</taxon>
        <taxon>Dikarya</taxon>
        <taxon>Ascomycota</taxon>
        <taxon>Pezizomycotina</taxon>
        <taxon>Leotiomycetes</taxon>
        <taxon>Helotiales</taxon>
        <taxon>Sclerotiniaceae</taxon>
        <taxon>Sclerotinia</taxon>
    </lineage>
</organism>
<proteinExistence type="predicted"/>
<protein>
    <recommendedName>
        <fullName evidence="5">Cytochrome P450</fullName>
    </recommendedName>
</protein>
<evidence type="ECO:0000256" key="2">
    <source>
        <dbReference type="SAM" id="Phobius"/>
    </source>
</evidence>
<keyword evidence="2" id="KW-0472">Membrane</keyword>
<accession>A0A9X0AJM1</accession>
<dbReference type="InterPro" id="IPR001128">
    <property type="entry name" value="Cyt_P450"/>
</dbReference>
<evidence type="ECO:0000313" key="3">
    <source>
        <dbReference type="EMBL" id="KAJ8063549.1"/>
    </source>
</evidence>
<dbReference type="Gene3D" id="1.10.630.10">
    <property type="entry name" value="Cytochrome P450"/>
    <property type="match status" value="1"/>
</dbReference>
<evidence type="ECO:0000256" key="1">
    <source>
        <dbReference type="ARBA" id="ARBA00023026"/>
    </source>
</evidence>
<dbReference type="GO" id="GO:0020037">
    <property type="term" value="F:heme binding"/>
    <property type="evidence" value="ECO:0007669"/>
    <property type="project" value="InterPro"/>
</dbReference>
<gene>
    <name evidence="3" type="ORF">OCU04_007421</name>
</gene>
<dbReference type="AlphaFoldDB" id="A0A9X0AJM1"/>
<dbReference type="GO" id="GO:0016705">
    <property type="term" value="F:oxidoreductase activity, acting on paired donors, with incorporation or reduction of molecular oxygen"/>
    <property type="evidence" value="ECO:0007669"/>
    <property type="project" value="InterPro"/>
</dbReference>
<dbReference type="EMBL" id="JAPEIS010000008">
    <property type="protein sequence ID" value="KAJ8063549.1"/>
    <property type="molecule type" value="Genomic_DNA"/>
</dbReference>
<evidence type="ECO:0000313" key="4">
    <source>
        <dbReference type="Proteomes" id="UP001152300"/>
    </source>
</evidence>
<dbReference type="GO" id="GO:0004497">
    <property type="term" value="F:monooxygenase activity"/>
    <property type="evidence" value="ECO:0007669"/>
    <property type="project" value="InterPro"/>
</dbReference>
<dbReference type="Pfam" id="PF00067">
    <property type="entry name" value="p450"/>
    <property type="match status" value="1"/>
</dbReference>
<name>A0A9X0AJM1_9HELO</name>
<dbReference type="Proteomes" id="UP001152300">
    <property type="component" value="Unassembled WGS sequence"/>
</dbReference>
<evidence type="ECO:0008006" key="5">
    <source>
        <dbReference type="Google" id="ProtNLM"/>
    </source>
</evidence>
<keyword evidence="2" id="KW-0812">Transmembrane</keyword>
<dbReference type="InterPro" id="IPR036396">
    <property type="entry name" value="Cyt_P450_sf"/>
</dbReference>
<feature type="transmembrane region" description="Helical" evidence="2">
    <location>
        <begin position="21"/>
        <end position="38"/>
    </location>
</feature>
<reference evidence="3" key="1">
    <citation type="submission" date="2022-11" db="EMBL/GenBank/DDBJ databases">
        <title>Genome Resource of Sclerotinia nivalis Strain SnTB1, a Plant Pathogen Isolated from American Ginseng.</title>
        <authorList>
            <person name="Fan S."/>
        </authorList>
    </citation>
    <scope>NUCLEOTIDE SEQUENCE</scope>
    <source>
        <strain evidence="3">SnTB1</strain>
    </source>
</reference>